<dbReference type="OrthoDB" id="9802752at2"/>
<name>A0A3M0A3Z4_9BACT</name>
<dbReference type="AlphaFoldDB" id="A0A3M0A3Z4"/>
<dbReference type="InterPro" id="IPR003812">
    <property type="entry name" value="Fido"/>
</dbReference>
<proteinExistence type="predicted"/>
<evidence type="ECO:0000313" key="2">
    <source>
        <dbReference type="EMBL" id="RMA77468.1"/>
    </source>
</evidence>
<evidence type="ECO:0000259" key="1">
    <source>
        <dbReference type="Pfam" id="PF02661"/>
    </source>
</evidence>
<feature type="domain" description="Fido" evidence="1">
    <location>
        <begin position="103"/>
        <end position="160"/>
    </location>
</feature>
<dbReference type="RefSeq" id="WP_121940960.1">
    <property type="nucleotide sequence ID" value="NZ_CP137846.1"/>
</dbReference>
<keyword evidence="3" id="KW-1185">Reference proteome</keyword>
<gene>
    <name evidence="2" type="ORF">JN00_0513</name>
</gene>
<organism evidence="2 3">
    <name type="scientific">Metamycoplasma subdolum</name>
    <dbReference type="NCBI Taxonomy" id="92407"/>
    <lineage>
        <taxon>Bacteria</taxon>
        <taxon>Bacillati</taxon>
        <taxon>Mycoplasmatota</taxon>
        <taxon>Mycoplasmoidales</taxon>
        <taxon>Metamycoplasmataceae</taxon>
        <taxon>Metamycoplasma</taxon>
    </lineage>
</organism>
<evidence type="ECO:0000313" key="3">
    <source>
        <dbReference type="Proteomes" id="UP000267246"/>
    </source>
</evidence>
<protein>
    <submittedName>
        <fullName evidence="2">Fic/DOC family protein</fullName>
    </submittedName>
</protein>
<dbReference type="Pfam" id="PF02661">
    <property type="entry name" value="Fic"/>
    <property type="match status" value="1"/>
</dbReference>
<reference evidence="2 3" key="1">
    <citation type="submission" date="2018-10" db="EMBL/GenBank/DDBJ databases">
        <title>Genomic Encyclopedia of Archaeal and Bacterial Type Strains, Phase II (KMG-II): from individual species to whole genera.</title>
        <authorList>
            <person name="Goeker M."/>
        </authorList>
    </citation>
    <scope>NUCLEOTIDE SEQUENCE [LARGE SCALE GENOMIC DNA]</scope>
    <source>
        <strain evidence="2 3">ATCC 29870</strain>
    </source>
</reference>
<accession>A0A3M0A3Z4</accession>
<sequence>MTEKFSIWLLNDDNLENLKEKYLTSFAFKGLEKTENNLNTNELQFLFEGKTILVSFDKLDYEEISQATVPSIVTLAFSHAKLLSDEPIDEDNQTKEKVQNLLLLRLNNFFSYIHNNDAYSKFTQFDVFYLVSYIIEGFIRNHLLINGNKRITFTLLLSLLLTFTNLNIKLDSNKKMTSSSIKYANEIIKFVELAHDKNNSDDILDNPVIEAILKFIFENFIINIDKI</sequence>
<dbReference type="EMBL" id="REFI01000010">
    <property type="protein sequence ID" value="RMA77468.1"/>
    <property type="molecule type" value="Genomic_DNA"/>
</dbReference>
<dbReference type="Proteomes" id="UP000267246">
    <property type="component" value="Unassembled WGS sequence"/>
</dbReference>
<comment type="caution">
    <text evidence="2">The sequence shown here is derived from an EMBL/GenBank/DDBJ whole genome shotgun (WGS) entry which is preliminary data.</text>
</comment>